<organism evidence="2 3">
    <name type="scientific">Nitrosospira multiformis</name>
    <dbReference type="NCBI Taxonomy" id="1231"/>
    <lineage>
        <taxon>Bacteria</taxon>
        <taxon>Pseudomonadati</taxon>
        <taxon>Pseudomonadota</taxon>
        <taxon>Betaproteobacteria</taxon>
        <taxon>Nitrosomonadales</taxon>
        <taxon>Nitrosomonadaceae</taxon>
        <taxon>Nitrosospira</taxon>
    </lineage>
</organism>
<evidence type="ECO:0000313" key="3">
    <source>
        <dbReference type="Proteomes" id="UP000182649"/>
    </source>
</evidence>
<name>A0A1I7H5B3_9PROT</name>
<dbReference type="AlphaFoldDB" id="A0A1I7H5B3"/>
<keyword evidence="1" id="KW-0732">Signal</keyword>
<reference evidence="2 3" key="1">
    <citation type="submission" date="2016-10" db="EMBL/GenBank/DDBJ databases">
        <authorList>
            <person name="de Groot N.N."/>
        </authorList>
    </citation>
    <scope>NUCLEOTIDE SEQUENCE [LARGE SCALE GENOMIC DNA]</scope>
    <source>
        <strain evidence="2 3">Nl14</strain>
    </source>
</reference>
<proteinExistence type="predicted"/>
<sequence length="113" mass="12227">MRYIPASFAIGVLGVLLATPVIADHHTAEAIEHAAMAKAHGEDGHAKVLLKHAEESLGHAQAAEKKHAEQHKHMTDSIKELKQAIEHAKAGHADIATKHVDEALMHMRKSTSD</sequence>
<feature type="chain" id="PRO_5010213439" evidence="1">
    <location>
        <begin position="24"/>
        <end position="113"/>
    </location>
</feature>
<gene>
    <name evidence="2" type="ORF">SAMN05216417_10727</name>
</gene>
<feature type="signal peptide" evidence="1">
    <location>
        <begin position="1"/>
        <end position="23"/>
    </location>
</feature>
<protein>
    <submittedName>
        <fullName evidence="2">Small metal-binding protein</fullName>
    </submittedName>
</protein>
<dbReference type="GO" id="GO:0046872">
    <property type="term" value="F:metal ion binding"/>
    <property type="evidence" value="ECO:0007669"/>
    <property type="project" value="InterPro"/>
</dbReference>
<dbReference type="Gene3D" id="1.20.120.660">
    <property type="entry name" value="IL-4 antagonist (De novo design) like domain"/>
    <property type="match status" value="1"/>
</dbReference>
<dbReference type="EMBL" id="FPBZ01000007">
    <property type="protein sequence ID" value="SFU55849.1"/>
    <property type="molecule type" value="Genomic_DNA"/>
</dbReference>
<accession>A0A1I7H5B3</accession>
<dbReference type="Proteomes" id="UP000182649">
    <property type="component" value="Unassembled WGS sequence"/>
</dbReference>
<dbReference type="CDD" id="cd13840">
    <property type="entry name" value="SMBP_like"/>
    <property type="match status" value="1"/>
</dbReference>
<evidence type="ECO:0000313" key="2">
    <source>
        <dbReference type="EMBL" id="SFU55849.1"/>
    </source>
</evidence>
<dbReference type="OrthoDB" id="8547658at2"/>
<dbReference type="Pfam" id="PF16785">
    <property type="entry name" value="SMBP"/>
    <property type="match status" value="1"/>
</dbReference>
<dbReference type="RefSeq" id="WP_074974636.1">
    <property type="nucleotide sequence ID" value="NZ_FPBZ01000007.1"/>
</dbReference>
<dbReference type="InterPro" id="IPR031877">
    <property type="entry name" value="SmbP"/>
</dbReference>
<evidence type="ECO:0000256" key="1">
    <source>
        <dbReference type="SAM" id="SignalP"/>
    </source>
</evidence>